<dbReference type="PANTHER" id="PTHR37984:SF5">
    <property type="entry name" value="PROTEIN NYNRIN-LIKE"/>
    <property type="match status" value="1"/>
</dbReference>
<proteinExistence type="predicted"/>
<sequence length="288" mass="32413">MISKGCIYHLVRVRDVESETTSLESVSIVNEFSKVFLDDLSGIPPKREIDIGIDHIPDTQPISIPPCGIEVDSKNTDAIKSLPRPLNPSDIRSFSSLDDYHRRFVEGFSSISSPLMALTQKKAKFIWSETCENSFQGLKDRLTSATVLTLSERTDGLVVYFDTSRIRLGDLEFDVNDWVYLKISPMKCVMRFGKKDPRERLGVDESLSYEEVLVEILEWQVQKLTNKEISSVKVLWRNHLVEGATWETKAALMSRYPNLFPSTPILAGGVGCQASGQGDMVREGHHDS</sequence>
<dbReference type="InterPro" id="IPR043502">
    <property type="entry name" value="DNA/RNA_pol_sf"/>
</dbReference>
<evidence type="ECO:0000313" key="1">
    <source>
        <dbReference type="EMBL" id="WMV13557.1"/>
    </source>
</evidence>
<dbReference type="Gene3D" id="3.30.70.270">
    <property type="match status" value="1"/>
</dbReference>
<dbReference type="FunFam" id="3.30.70.270:FF:000020">
    <property type="entry name" value="Transposon Tf2-6 polyprotein-like Protein"/>
    <property type="match status" value="1"/>
</dbReference>
<organism evidence="1 2">
    <name type="scientific">Solanum verrucosum</name>
    <dbReference type="NCBI Taxonomy" id="315347"/>
    <lineage>
        <taxon>Eukaryota</taxon>
        <taxon>Viridiplantae</taxon>
        <taxon>Streptophyta</taxon>
        <taxon>Embryophyta</taxon>
        <taxon>Tracheophyta</taxon>
        <taxon>Spermatophyta</taxon>
        <taxon>Magnoliopsida</taxon>
        <taxon>eudicotyledons</taxon>
        <taxon>Gunneridae</taxon>
        <taxon>Pentapetalae</taxon>
        <taxon>asterids</taxon>
        <taxon>lamiids</taxon>
        <taxon>Solanales</taxon>
        <taxon>Solanaceae</taxon>
        <taxon>Solanoideae</taxon>
        <taxon>Solaneae</taxon>
        <taxon>Solanum</taxon>
    </lineage>
</organism>
<dbReference type="EMBL" id="CP133613">
    <property type="protein sequence ID" value="WMV13557.1"/>
    <property type="molecule type" value="Genomic_DNA"/>
</dbReference>
<protein>
    <submittedName>
        <fullName evidence="1">Uncharacterized protein</fullName>
    </submittedName>
</protein>
<dbReference type="AlphaFoldDB" id="A0AAF0PYX4"/>
<keyword evidence="2" id="KW-1185">Reference proteome</keyword>
<name>A0AAF0PYX4_SOLVR</name>
<dbReference type="InterPro" id="IPR043128">
    <property type="entry name" value="Rev_trsase/Diguanyl_cyclase"/>
</dbReference>
<dbReference type="Proteomes" id="UP001234989">
    <property type="component" value="Chromosome 2"/>
</dbReference>
<reference evidence="1" key="1">
    <citation type="submission" date="2023-08" db="EMBL/GenBank/DDBJ databases">
        <title>A de novo genome assembly of Solanum verrucosum Schlechtendal, a Mexican diploid species geographically isolated from the other diploid A-genome species in potato relatives.</title>
        <authorList>
            <person name="Hosaka K."/>
        </authorList>
    </citation>
    <scope>NUCLEOTIDE SEQUENCE</scope>
    <source>
        <tissue evidence="1">Young leaves</tissue>
    </source>
</reference>
<dbReference type="InterPro" id="IPR050951">
    <property type="entry name" value="Retrovirus_Pol_polyprotein"/>
</dbReference>
<gene>
    <name evidence="1" type="ORF">MTR67_006942</name>
</gene>
<dbReference type="SUPFAM" id="SSF56672">
    <property type="entry name" value="DNA/RNA polymerases"/>
    <property type="match status" value="1"/>
</dbReference>
<accession>A0AAF0PYX4</accession>
<dbReference type="PANTHER" id="PTHR37984">
    <property type="entry name" value="PROTEIN CBG26694"/>
    <property type="match status" value="1"/>
</dbReference>
<evidence type="ECO:0000313" key="2">
    <source>
        <dbReference type="Proteomes" id="UP001234989"/>
    </source>
</evidence>